<reference evidence="2 3" key="1">
    <citation type="submission" date="2018-10" db="EMBL/GenBank/DDBJ databases">
        <title>Parasedimentitalea marina sp. nov., a psychrophilic bacterium isolated from deep seawater of the New Britain Trench.</title>
        <authorList>
            <person name="Cao J."/>
        </authorList>
    </citation>
    <scope>NUCLEOTIDE SEQUENCE [LARGE SCALE GENOMIC DNA]</scope>
    <source>
        <strain evidence="2 3">W43</strain>
    </source>
</reference>
<dbReference type="OrthoDB" id="7847457at2"/>
<dbReference type="AlphaFoldDB" id="A0A3T0N4G9"/>
<organism evidence="2 3">
    <name type="scientific">Parasedimentitalea marina</name>
    <dbReference type="NCBI Taxonomy" id="2483033"/>
    <lineage>
        <taxon>Bacteria</taxon>
        <taxon>Pseudomonadati</taxon>
        <taxon>Pseudomonadota</taxon>
        <taxon>Alphaproteobacteria</taxon>
        <taxon>Rhodobacterales</taxon>
        <taxon>Paracoccaceae</taxon>
        <taxon>Parasedimentitalea</taxon>
    </lineage>
</organism>
<protein>
    <submittedName>
        <fullName evidence="2">META domain-containing protein</fullName>
    </submittedName>
</protein>
<evidence type="ECO:0000313" key="2">
    <source>
        <dbReference type="EMBL" id="AZV78897.1"/>
    </source>
</evidence>
<dbReference type="InterPro" id="IPR005184">
    <property type="entry name" value="DUF306_Meta_HslJ"/>
</dbReference>
<name>A0A3T0N4G9_9RHOB</name>
<gene>
    <name evidence="2" type="ORF">EBB79_14145</name>
</gene>
<sequence length="156" mass="16964">MKIPRTAWAATLVALLGIGGGLIGWSFASGTGSGQIGETPMTSLSVGTFDGAWIVEKAAEVDLTGFDDLRFEFDSGTLYGSGPCRSFKTTFGPDVQNLLFSPFDLGGGTCDEQTMNTERDFFQQIEFVDRLDIDADNRLVMYASDEPVLWAKRLVE</sequence>
<proteinExistence type="predicted"/>
<dbReference type="EMBL" id="CP033219">
    <property type="protein sequence ID" value="AZV78897.1"/>
    <property type="molecule type" value="Genomic_DNA"/>
</dbReference>
<keyword evidence="3" id="KW-1185">Reference proteome</keyword>
<dbReference type="Gene3D" id="2.40.128.270">
    <property type="match status" value="1"/>
</dbReference>
<dbReference type="Pfam" id="PF03724">
    <property type="entry name" value="META"/>
    <property type="match status" value="1"/>
</dbReference>
<evidence type="ECO:0000259" key="1">
    <source>
        <dbReference type="Pfam" id="PF03724"/>
    </source>
</evidence>
<evidence type="ECO:0000313" key="3">
    <source>
        <dbReference type="Proteomes" id="UP000283063"/>
    </source>
</evidence>
<dbReference type="InterPro" id="IPR038670">
    <property type="entry name" value="HslJ-like_sf"/>
</dbReference>
<dbReference type="KEGG" id="sedi:EBB79_14145"/>
<dbReference type="Proteomes" id="UP000283063">
    <property type="component" value="Chromosome"/>
</dbReference>
<accession>A0A3T0N4G9</accession>
<feature type="domain" description="DUF306" evidence="1">
    <location>
        <begin position="50"/>
        <end position="147"/>
    </location>
</feature>